<keyword evidence="2" id="KW-1185">Reference proteome</keyword>
<accession>A0A5C6B4K6</accession>
<organism evidence="1 2">
    <name type="scientific">Symmachiella macrocystis</name>
    <dbReference type="NCBI Taxonomy" id="2527985"/>
    <lineage>
        <taxon>Bacteria</taxon>
        <taxon>Pseudomonadati</taxon>
        <taxon>Planctomycetota</taxon>
        <taxon>Planctomycetia</taxon>
        <taxon>Planctomycetales</taxon>
        <taxon>Planctomycetaceae</taxon>
        <taxon>Symmachiella</taxon>
    </lineage>
</organism>
<protein>
    <submittedName>
        <fullName evidence="1">Uncharacterized protein</fullName>
    </submittedName>
</protein>
<sequence length="62" mass="7305">MNGTIFAPKHWRAFEWRLEGTGLRTFRMSLLPRPFLAAHANFLELTPTWNERMMKIALSVFP</sequence>
<dbReference type="Proteomes" id="UP000320735">
    <property type="component" value="Unassembled WGS sequence"/>
</dbReference>
<evidence type="ECO:0000313" key="2">
    <source>
        <dbReference type="Proteomes" id="UP000320735"/>
    </source>
</evidence>
<comment type="caution">
    <text evidence="1">The sequence shown here is derived from an EMBL/GenBank/DDBJ whole genome shotgun (WGS) entry which is preliminary data.</text>
</comment>
<dbReference type="AlphaFoldDB" id="A0A5C6B4K6"/>
<dbReference type="EMBL" id="SJPP01000003">
    <property type="protein sequence ID" value="TWU06677.1"/>
    <property type="molecule type" value="Genomic_DNA"/>
</dbReference>
<name>A0A5C6B4K6_9PLAN</name>
<gene>
    <name evidence="1" type="ORF">CA54_50760</name>
</gene>
<reference evidence="1 2" key="1">
    <citation type="submission" date="2019-02" db="EMBL/GenBank/DDBJ databases">
        <title>Deep-cultivation of Planctomycetes and their phenomic and genomic characterization uncovers novel biology.</title>
        <authorList>
            <person name="Wiegand S."/>
            <person name="Jogler M."/>
            <person name="Boedeker C."/>
            <person name="Pinto D."/>
            <person name="Vollmers J."/>
            <person name="Rivas-Marin E."/>
            <person name="Kohn T."/>
            <person name="Peeters S.H."/>
            <person name="Heuer A."/>
            <person name="Rast P."/>
            <person name="Oberbeckmann S."/>
            <person name="Bunk B."/>
            <person name="Jeske O."/>
            <person name="Meyerdierks A."/>
            <person name="Storesund J.E."/>
            <person name="Kallscheuer N."/>
            <person name="Luecker S."/>
            <person name="Lage O.M."/>
            <person name="Pohl T."/>
            <person name="Merkel B.J."/>
            <person name="Hornburger P."/>
            <person name="Mueller R.-W."/>
            <person name="Bruemmer F."/>
            <person name="Labrenz M."/>
            <person name="Spormann A.M."/>
            <person name="Op Den Camp H."/>
            <person name="Overmann J."/>
            <person name="Amann R."/>
            <person name="Jetten M.S.M."/>
            <person name="Mascher T."/>
            <person name="Medema M.H."/>
            <person name="Devos D.P."/>
            <person name="Kaster A.-K."/>
            <person name="Ovreas L."/>
            <person name="Rohde M."/>
            <person name="Galperin M.Y."/>
            <person name="Jogler C."/>
        </authorList>
    </citation>
    <scope>NUCLEOTIDE SEQUENCE [LARGE SCALE GENOMIC DNA]</scope>
    <source>
        <strain evidence="1 2">CA54</strain>
    </source>
</reference>
<proteinExistence type="predicted"/>
<evidence type="ECO:0000313" key="1">
    <source>
        <dbReference type="EMBL" id="TWU06677.1"/>
    </source>
</evidence>